<organism evidence="8 9">
    <name type="scientific">Ceratopteris richardii</name>
    <name type="common">Triangle waterfern</name>
    <dbReference type="NCBI Taxonomy" id="49495"/>
    <lineage>
        <taxon>Eukaryota</taxon>
        <taxon>Viridiplantae</taxon>
        <taxon>Streptophyta</taxon>
        <taxon>Embryophyta</taxon>
        <taxon>Tracheophyta</taxon>
        <taxon>Polypodiopsida</taxon>
        <taxon>Polypodiidae</taxon>
        <taxon>Polypodiales</taxon>
        <taxon>Pteridineae</taxon>
        <taxon>Pteridaceae</taxon>
        <taxon>Parkerioideae</taxon>
        <taxon>Ceratopteris</taxon>
    </lineage>
</organism>
<comment type="caution">
    <text evidence="8">The sequence shown here is derived from an EMBL/GenBank/DDBJ whole genome shotgun (WGS) entry which is preliminary data.</text>
</comment>
<feature type="transmembrane region" description="Helical" evidence="7">
    <location>
        <begin position="569"/>
        <end position="588"/>
    </location>
</feature>
<dbReference type="PANTHER" id="PTHR31585">
    <property type="entry name" value="FOLATE-BIOPTERIN TRANSPORTER 1, CHLOROPLASTIC"/>
    <property type="match status" value="1"/>
</dbReference>
<feature type="transmembrane region" description="Helical" evidence="7">
    <location>
        <begin position="329"/>
        <end position="353"/>
    </location>
</feature>
<feature type="transmembrane region" description="Helical" evidence="7">
    <location>
        <begin position="262"/>
        <end position="282"/>
    </location>
</feature>
<dbReference type="InterPro" id="IPR004324">
    <property type="entry name" value="FBT"/>
</dbReference>
<dbReference type="Pfam" id="PF03092">
    <property type="entry name" value="BT1"/>
    <property type="match status" value="1"/>
</dbReference>
<feature type="transmembrane region" description="Helical" evidence="7">
    <location>
        <begin position="600"/>
        <end position="625"/>
    </location>
</feature>
<evidence type="ECO:0000313" key="9">
    <source>
        <dbReference type="Proteomes" id="UP000825935"/>
    </source>
</evidence>
<dbReference type="NCBIfam" id="TIGR00788">
    <property type="entry name" value="fbt"/>
    <property type="match status" value="1"/>
</dbReference>
<dbReference type="PANTHER" id="PTHR31585:SF2">
    <property type="entry name" value="FOLATE-BIOPTERIN TRANSPORTER 7-RELATED"/>
    <property type="match status" value="1"/>
</dbReference>
<dbReference type="AlphaFoldDB" id="A0A8T2TTQ7"/>
<evidence type="ECO:0000256" key="3">
    <source>
        <dbReference type="ARBA" id="ARBA00022448"/>
    </source>
</evidence>
<evidence type="ECO:0000256" key="6">
    <source>
        <dbReference type="ARBA" id="ARBA00023136"/>
    </source>
</evidence>
<keyword evidence="4 7" id="KW-0812">Transmembrane</keyword>
<protein>
    <submittedName>
        <fullName evidence="8">Uncharacterized protein</fullName>
    </submittedName>
</protein>
<gene>
    <name evidence="8" type="ORF">KP509_10G017200</name>
</gene>
<proteinExistence type="inferred from homology"/>
<feature type="transmembrane region" description="Helical" evidence="7">
    <location>
        <begin position="677"/>
        <end position="694"/>
    </location>
</feature>
<feature type="transmembrane region" description="Helical" evidence="7">
    <location>
        <begin position="289"/>
        <end position="309"/>
    </location>
</feature>
<reference evidence="8" key="1">
    <citation type="submission" date="2021-08" db="EMBL/GenBank/DDBJ databases">
        <title>WGS assembly of Ceratopteris richardii.</title>
        <authorList>
            <person name="Marchant D.B."/>
            <person name="Chen G."/>
            <person name="Jenkins J."/>
            <person name="Shu S."/>
            <person name="Leebens-Mack J."/>
            <person name="Grimwood J."/>
            <person name="Schmutz J."/>
            <person name="Soltis P."/>
            <person name="Soltis D."/>
            <person name="Chen Z.-H."/>
        </authorList>
    </citation>
    <scope>NUCLEOTIDE SEQUENCE</scope>
    <source>
        <strain evidence="8">Whitten #5841</strain>
        <tissue evidence="8">Leaf</tissue>
    </source>
</reference>
<keyword evidence="3" id="KW-0813">Transport</keyword>
<dbReference type="CDD" id="cd17484">
    <property type="entry name" value="MFS_FBT"/>
    <property type="match status" value="1"/>
</dbReference>
<dbReference type="EMBL" id="CM035415">
    <property type="protein sequence ID" value="KAH7426797.1"/>
    <property type="molecule type" value="Genomic_DNA"/>
</dbReference>
<evidence type="ECO:0000256" key="7">
    <source>
        <dbReference type="SAM" id="Phobius"/>
    </source>
</evidence>
<evidence type="ECO:0000256" key="2">
    <source>
        <dbReference type="ARBA" id="ARBA00007015"/>
    </source>
</evidence>
<dbReference type="Proteomes" id="UP000825935">
    <property type="component" value="Chromosome 10"/>
</dbReference>
<name>A0A8T2TTQ7_CERRI</name>
<evidence type="ECO:0000256" key="4">
    <source>
        <dbReference type="ARBA" id="ARBA00022692"/>
    </source>
</evidence>
<dbReference type="OrthoDB" id="1923497at2759"/>
<dbReference type="SUPFAM" id="SSF103473">
    <property type="entry name" value="MFS general substrate transporter"/>
    <property type="match status" value="1"/>
</dbReference>
<comment type="subcellular location">
    <subcellularLocation>
        <location evidence="1">Membrane</location>
        <topology evidence="1">Multi-pass membrane protein</topology>
    </subcellularLocation>
</comment>
<accession>A0A8T2TTQ7</accession>
<comment type="similarity">
    <text evidence="2">Belongs to the major facilitator superfamily. Folate-biopterin transporter (TC 2.A.71) family.</text>
</comment>
<evidence type="ECO:0000313" key="8">
    <source>
        <dbReference type="EMBL" id="KAH7426797.1"/>
    </source>
</evidence>
<evidence type="ECO:0000256" key="1">
    <source>
        <dbReference type="ARBA" id="ARBA00004141"/>
    </source>
</evidence>
<dbReference type="InterPro" id="IPR039309">
    <property type="entry name" value="BT1"/>
</dbReference>
<dbReference type="Gene3D" id="1.20.1250.20">
    <property type="entry name" value="MFS general substrate transporter like domains"/>
    <property type="match status" value="1"/>
</dbReference>
<keyword evidence="6 7" id="KW-0472">Membrane</keyword>
<feature type="transmembrane region" description="Helical" evidence="7">
    <location>
        <begin position="637"/>
        <end position="657"/>
    </location>
</feature>
<evidence type="ECO:0000256" key="5">
    <source>
        <dbReference type="ARBA" id="ARBA00022989"/>
    </source>
</evidence>
<feature type="transmembrane region" description="Helical" evidence="7">
    <location>
        <begin position="503"/>
        <end position="527"/>
    </location>
</feature>
<keyword evidence="9" id="KW-1185">Reference proteome</keyword>
<dbReference type="GO" id="GO:0016020">
    <property type="term" value="C:membrane"/>
    <property type="evidence" value="ECO:0007669"/>
    <property type="project" value="UniProtKB-SubCell"/>
</dbReference>
<sequence length="712" mass="78663">MQVCRCAYVDSVTDPSLFPFPRHSNVCYSFTKEAYHRSSIRDFSLGQGLRISLRKKRIPRISESNHCLQSSTEASWGKIRTARPGRQADGVKDKGTSTHDRVHLDDVLDEIIYVSPQIYPTEKDAPIEFDARAPYLQTSRTHVGRQKLSVRTTISSSENERTLDPGIVASSRKKDDLAALRWLRNMGEAYGSSLILLVGSGYCIQGFRCFPWFLVNFYFKDVLTVDPGTLQVIQNTVNLPMVAKPVYGIISDAVYIGGAHRVPYLVIGGFLQAISWVAIAFLPGDGSSICIIAVLLAFSNLGASIVDVANDALVAECAKKKRTTGELQSFSWLSTSVGGVLGNLTGAFALSWIDFRVMFSMFGMLLACQASKSLSVNEGHFGLHMSDIFDSRREKREGLKTMPMKAISDVYNGPTRAAYAFAFEDTKDMWMHPKINDERLGYPSMRLGEDAGCKQDSIDLPDTAYWSTQSVRPETLTVQQPAKLDGMQKQFVDLLNLVRKPEIFFPLSWFMSSYAIIPTLAGTMFFFQTQHLKIDPSVVGMSKVMGQIGLVGASMVYTRYLKGMPLRQLLGSVQVLLCLCMMFDILLVKRMNVGFGVPDVFLVMGASAFVDAINQFKILPFMVLLAQLCPAGNEGSLLAAFMSVQCLATIISGYMGVTLTSMLHITCDDFSELPTGILLESMAALLPLFWISFIPDKASGSAAIVQYRDGKK</sequence>
<keyword evidence="5 7" id="KW-1133">Transmembrane helix</keyword>
<dbReference type="InterPro" id="IPR036259">
    <property type="entry name" value="MFS_trans_sf"/>
</dbReference>